<sequence length="125" mass="13501">MKKKMFAIVFSMALVSIGVVAHAGTNYEGYDVIVPKFNGNAFTPQQEKSKSGESVDLKVSTLGKAIDARAHSYDGGTGSWVRVATVGGPFKLPNSIKKGASTRVEFSTDFNEVVDVRVKGEWRSN</sequence>
<organism evidence="2 3">
    <name type="scientific">Anoxybacillus gonensis</name>
    <dbReference type="NCBI Taxonomy" id="198467"/>
    <lineage>
        <taxon>Bacteria</taxon>
        <taxon>Bacillati</taxon>
        <taxon>Bacillota</taxon>
        <taxon>Bacilli</taxon>
        <taxon>Bacillales</taxon>
        <taxon>Anoxybacillaceae</taxon>
        <taxon>Anoxybacillus</taxon>
    </lineage>
</organism>
<protein>
    <submittedName>
        <fullName evidence="2">Uncharacterized protein</fullName>
    </submittedName>
</protein>
<dbReference type="AlphaFoldDB" id="A0AAW7TMV3"/>
<feature type="signal peptide" evidence="1">
    <location>
        <begin position="1"/>
        <end position="23"/>
    </location>
</feature>
<comment type="caution">
    <text evidence="2">The sequence shown here is derived from an EMBL/GenBank/DDBJ whole genome shotgun (WGS) entry which is preliminary data.</text>
</comment>
<reference evidence="2" key="1">
    <citation type="submission" date="2022-05" db="EMBL/GenBank/DDBJ databases">
        <title>Genome-based reclassification of Anoxybacillus salavatliensis Cihan et al. as a later heterotypic synonym of Anoxybacillus gonensis Belduz et al. 2003.</title>
        <authorList>
            <person name="Inan Bektas K."/>
            <person name="Guler H.I."/>
            <person name="Belduz A.O."/>
            <person name="Canakci S."/>
        </authorList>
    </citation>
    <scope>NUCLEOTIDE SEQUENCE</scope>
    <source>
        <strain evidence="2">NCIMB 13933</strain>
    </source>
</reference>
<feature type="chain" id="PRO_5043992609" evidence="1">
    <location>
        <begin position="24"/>
        <end position="125"/>
    </location>
</feature>
<accession>A0AAW7TMV3</accession>
<dbReference type="EMBL" id="JAMOGB010000008">
    <property type="protein sequence ID" value="MDO0878135.1"/>
    <property type="molecule type" value="Genomic_DNA"/>
</dbReference>
<dbReference type="RefSeq" id="WP_012576285.1">
    <property type="nucleotide sequence ID" value="NZ_CP012152.1"/>
</dbReference>
<keyword evidence="1" id="KW-0732">Signal</keyword>
<evidence type="ECO:0000313" key="2">
    <source>
        <dbReference type="EMBL" id="MDO0878135.1"/>
    </source>
</evidence>
<keyword evidence="3" id="KW-1185">Reference proteome</keyword>
<name>A0AAW7TMV3_9BACL</name>
<evidence type="ECO:0000313" key="3">
    <source>
        <dbReference type="Proteomes" id="UP001176117"/>
    </source>
</evidence>
<dbReference type="GeneID" id="7039086"/>
<dbReference type="KEGG" id="agn:AFK25_14390"/>
<dbReference type="Proteomes" id="UP001176117">
    <property type="component" value="Unassembled WGS sequence"/>
</dbReference>
<evidence type="ECO:0000256" key="1">
    <source>
        <dbReference type="SAM" id="SignalP"/>
    </source>
</evidence>
<proteinExistence type="predicted"/>
<gene>
    <name evidence="2" type="ORF">NBU54_10705</name>
</gene>